<dbReference type="PROSITE" id="PS50995">
    <property type="entry name" value="HTH_MARR_2"/>
    <property type="match status" value="1"/>
</dbReference>
<gene>
    <name evidence="4" type="ORF">BAOM_2234</name>
</gene>
<protein>
    <submittedName>
        <fullName evidence="4">Uncharacterized protein</fullName>
    </submittedName>
</protein>
<organism evidence="4 5">
    <name type="scientific">Peribacillus asahii</name>
    <dbReference type="NCBI Taxonomy" id="228899"/>
    <lineage>
        <taxon>Bacteria</taxon>
        <taxon>Bacillati</taxon>
        <taxon>Bacillota</taxon>
        <taxon>Bacilli</taxon>
        <taxon>Bacillales</taxon>
        <taxon>Bacillaceae</taxon>
        <taxon>Peribacillus</taxon>
    </lineage>
</organism>
<dbReference type="GO" id="GO:0003677">
    <property type="term" value="F:DNA binding"/>
    <property type="evidence" value="ECO:0007669"/>
    <property type="project" value="UniProtKB-KW"/>
</dbReference>
<dbReference type="InterPro" id="IPR011991">
    <property type="entry name" value="ArsR-like_HTH"/>
</dbReference>
<name>A0A3Q9RMY3_9BACI</name>
<dbReference type="GO" id="GO:0003700">
    <property type="term" value="F:DNA-binding transcription factor activity"/>
    <property type="evidence" value="ECO:0007669"/>
    <property type="project" value="InterPro"/>
</dbReference>
<dbReference type="PRINTS" id="PR00598">
    <property type="entry name" value="HTHMARR"/>
</dbReference>
<dbReference type="Gene3D" id="1.10.10.10">
    <property type="entry name" value="Winged helix-like DNA-binding domain superfamily/Winged helix DNA-binding domain"/>
    <property type="match status" value="1"/>
</dbReference>
<sequence length="143" mass="16752">MEQNYIGYVRTTFLLRVLNNQLNTKFERATSLNLSRYELLHYLVDGEVYAQMHLQKLLNLDAAAITRHLKALEEEGYITRTRNPQNNREMLVQATAEGIKGTLECQSSRNNFDNRLFEGFSEEELTVFIKSLEKLKFNLENME</sequence>
<keyword evidence="2" id="KW-0238">DNA-binding</keyword>
<evidence type="ECO:0000256" key="1">
    <source>
        <dbReference type="ARBA" id="ARBA00023015"/>
    </source>
</evidence>
<dbReference type="PANTHER" id="PTHR42756:SF1">
    <property type="entry name" value="TRANSCRIPTIONAL REPRESSOR OF EMRAB OPERON"/>
    <property type="match status" value="1"/>
</dbReference>
<evidence type="ECO:0000313" key="5">
    <source>
        <dbReference type="Proteomes" id="UP000283095"/>
    </source>
</evidence>
<dbReference type="Proteomes" id="UP000283095">
    <property type="component" value="Chromosome"/>
</dbReference>
<dbReference type="AlphaFoldDB" id="A0A3Q9RMY3"/>
<keyword evidence="3" id="KW-0804">Transcription</keyword>
<proteinExistence type="predicted"/>
<dbReference type="KEGG" id="pasa:BAOM_2234"/>
<dbReference type="RefSeq" id="WP_164853188.1">
    <property type="nucleotide sequence ID" value="NZ_CP026095.1"/>
</dbReference>
<dbReference type="InterPro" id="IPR036390">
    <property type="entry name" value="WH_DNA-bd_sf"/>
</dbReference>
<keyword evidence="1" id="KW-0805">Transcription regulation</keyword>
<dbReference type="SUPFAM" id="SSF46785">
    <property type="entry name" value="Winged helix' DNA-binding domain"/>
    <property type="match status" value="1"/>
</dbReference>
<dbReference type="InterPro" id="IPR000835">
    <property type="entry name" value="HTH_MarR-typ"/>
</dbReference>
<dbReference type="SMART" id="SM00347">
    <property type="entry name" value="HTH_MARR"/>
    <property type="match status" value="1"/>
</dbReference>
<dbReference type="Pfam" id="PF01047">
    <property type="entry name" value="MarR"/>
    <property type="match status" value="1"/>
</dbReference>
<evidence type="ECO:0000256" key="3">
    <source>
        <dbReference type="ARBA" id="ARBA00023163"/>
    </source>
</evidence>
<evidence type="ECO:0000256" key="2">
    <source>
        <dbReference type="ARBA" id="ARBA00023125"/>
    </source>
</evidence>
<evidence type="ECO:0000313" key="4">
    <source>
        <dbReference type="EMBL" id="AZV42843.1"/>
    </source>
</evidence>
<dbReference type="PANTHER" id="PTHR42756">
    <property type="entry name" value="TRANSCRIPTIONAL REGULATOR, MARR"/>
    <property type="match status" value="1"/>
</dbReference>
<reference evidence="4 5" key="1">
    <citation type="submission" date="2018-01" db="EMBL/GenBank/DDBJ databases">
        <title>Bacillus asahii Genome sequencing and assembly.</title>
        <authorList>
            <person name="Jiang H."/>
            <person name="Feng Y."/>
            <person name="Zhao F."/>
            <person name="Lin X."/>
        </authorList>
    </citation>
    <scope>NUCLEOTIDE SEQUENCE [LARGE SCALE GENOMIC DNA]</scope>
    <source>
        <strain evidence="4 5">OM18</strain>
    </source>
</reference>
<accession>A0A3Q9RMY3</accession>
<dbReference type="EMBL" id="CP026095">
    <property type="protein sequence ID" value="AZV42843.1"/>
    <property type="molecule type" value="Genomic_DNA"/>
</dbReference>
<dbReference type="InterPro" id="IPR036388">
    <property type="entry name" value="WH-like_DNA-bd_sf"/>
</dbReference>
<dbReference type="CDD" id="cd00090">
    <property type="entry name" value="HTH_ARSR"/>
    <property type="match status" value="1"/>
</dbReference>